<evidence type="ECO:0000256" key="1">
    <source>
        <dbReference type="SAM" id="MobiDB-lite"/>
    </source>
</evidence>
<reference evidence="3 4" key="1">
    <citation type="submission" date="2023-11" db="EMBL/GenBank/DDBJ databases">
        <title>Winogradskyella pelagius sp. nov., isolated from coastal sediment.</title>
        <authorList>
            <person name="Li F."/>
        </authorList>
    </citation>
    <scope>NUCLEOTIDE SEQUENCE [LARGE SCALE GENOMIC DNA]</scope>
    <source>
        <strain evidence="3 4">KCTC 23502</strain>
    </source>
</reference>
<proteinExistence type="predicted"/>
<evidence type="ECO:0000313" key="4">
    <source>
        <dbReference type="Proteomes" id="UP001285855"/>
    </source>
</evidence>
<protein>
    <submittedName>
        <fullName evidence="3">Uncharacterized protein</fullName>
    </submittedName>
</protein>
<dbReference type="PROSITE" id="PS51257">
    <property type="entry name" value="PROKAR_LIPOPROTEIN"/>
    <property type="match status" value="1"/>
</dbReference>
<evidence type="ECO:0000256" key="2">
    <source>
        <dbReference type="SAM" id="SignalP"/>
    </source>
</evidence>
<sequence length="55" mass="5717">MKKVYIVVVALILNTVVVSCTPESIVDRVENTACCGEEGEIPPPPPPPPPTGSGD</sequence>
<feature type="compositionally biased region" description="Pro residues" evidence="1">
    <location>
        <begin position="41"/>
        <end position="55"/>
    </location>
</feature>
<organism evidence="3 4">
    <name type="scientific">Winogradskyella aquimaris</name>
    <dbReference type="NCBI Taxonomy" id="864074"/>
    <lineage>
        <taxon>Bacteria</taxon>
        <taxon>Pseudomonadati</taxon>
        <taxon>Bacteroidota</taxon>
        <taxon>Flavobacteriia</taxon>
        <taxon>Flavobacteriales</taxon>
        <taxon>Flavobacteriaceae</taxon>
        <taxon>Winogradskyella</taxon>
    </lineage>
</organism>
<feature type="region of interest" description="Disordered" evidence="1">
    <location>
        <begin position="36"/>
        <end position="55"/>
    </location>
</feature>
<feature type="chain" id="PRO_5046944672" evidence="2">
    <location>
        <begin position="21"/>
        <end position="55"/>
    </location>
</feature>
<keyword evidence="4" id="KW-1185">Reference proteome</keyword>
<dbReference type="EMBL" id="JAXDAE010000014">
    <property type="protein sequence ID" value="MDY2588193.1"/>
    <property type="molecule type" value="Genomic_DNA"/>
</dbReference>
<dbReference type="RefSeq" id="WP_320556542.1">
    <property type="nucleotide sequence ID" value="NZ_JAXDAE010000014.1"/>
</dbReference>
<evidence type="ECO:0000313" key="3">
    <source>
        <dbReference type="EMBL" id="MDY2588193.1"/>
    </source>
</evidence>
<gene>
    <name evidence="3" type="ORF">SNF14_12655</name>
</gene>
<name>A0ABU5EPI7_9FLAO</name>
<accession>A0ABU5EPI7</accession>
<keyword evidence="2" id="KW-0732">Signal</keyword>
<dbReference type="Proteomes" id="UP001285855">
    <property type="component" value="Unassembled WGS sequence"/>
</dbReference>
<comment type="caution">
    <text evidence="3">The sequence shown here is derived from an EMBL/GenBank/DDBJ whole genome shotgun (WGS) entry which is preliminary data.</text>
</comment>
<feature type="signal peptide" evidence="2">
    <location>
        <begin position="1"/>
        <end position="20"/>
    </location>
</feature>